<sequence length="282" mass="31671">MVTIPAGEFMMGTNSPEGFPADGEGPARMVTIDSFQINPYAVTNADFGRFVEATGYVTEAERFGWSYVFHLLASAETKERVANVPQAVPWWLVVHGAYWAAPEGLDSNISERMNHPVVHISWTDANAYCEWAGGRLPTEAEWEYAARGGLERKTYPWGDLLKQDGKHQCNIWQGKFPIKNNASDGYIGTAPVDAYEPNGFGLYNVSGNVWEWCSDWFTPAYHKVTRDLNPHYNKRTDKRSMRGGSYLCHRSYCNRYRVAARSSNTPDSSTGNCGFRIARSLV</sequence>
<dbReference type="InterPro" id="IPR042095">
    <property type="entry name" value="SUMF_sf"/>
</dbReference>
<protein>
    <submittedName>
        <fullName evidence="2">Formylglycine-generating enzyme family protein</fullName>
    </submittedName>
</protein>
<dbReference type="PANTHER" id="PTHR23150:SF19">
    <property type="entry name" value="FORMYLGLYCINE-GENERATING ENZYME"/>
    <property type="match status" value="1"/>
</dbReference>
<keyword evidence="3" id="KW-1185">Reference proteome</keyword>
<dbReference type="AlphaFoldDB" id="A0A9X2MLB5"/>
<dbReference type="Proteomes" id="UP001141950">
    <property type="component" value="Unassembled WGS sequence"/>
</dbReference>
<dbReference type="Gene3D" id="3.90.1580.10">
    <property type="entry name" value="paralog of FGE (formylglycine-generating enzyme)"/>
    <property type="match status" value="1"/>
</dbReference>
<dbReference type="SUPFAM" id="SSF56436">
    <property type="entry name" value="C-type lectin-like"/>
    <property type="match status" value="1"/>
</dbReference>
<dbReference type="GO" id="GO:0120147">
    <property type="term" value="F:formylglycine-generating oxidase activity"/>
    <property type="evidence" value="ECO:0007669"/>
    <property type="project" value="TreeGrafter"/>
</dbReference>
<evidence type="ECO:0000313" key="3">
    <source>
        <dbReference type="Proteomes" id="UP001141950"/>
    </source>
</evidence>
<accession>A0A9X2MLB5</accession>
<reference evidence="2" key="1">
    <citation type="submission" date="2022-08" db="EMBL/GenBank/DDBJ databases">
        <title>The genomic sequence of strain Paenibacillus sp. SCIV0701.</title>
        <authorList>
            <person name="Zhao H."/>
        </authorList>
    </citation>
    <scope>NUCLEOTIDE SEQUENCE</scope>
    <source>
        <strain evidence="2">SCIV0701</strain>
    </source>
</reference>
<gene>
    <name evidence="2" type="ORF">NQZ67_02305</name>
</gene>
<comment type="caution">
    <text evidence="2">The sequence shown here is derived from an EMBL/GenBank/DDBJ whole genome shotgun (WGS) entry which is preliminary data.</text>
</comment>
<dbReference type="PANTHER" id="PTHR23150">
    <property type="entry name" value="SULFATASE MODIFYING FACTOR 1, 2"/>
    <property type="match status" value="1"/>
</dbReference>
<proteinExistence type="predicted"/>
<dbReference type="InterPro" id="IPR051043">
    <property type="entry name" value="Sulfatase_Mod_Factor_Kinase"/>
</dbReference>
<dbReference type="EMBL" id="JANIPJ010000001">
    <property type="protein sequence ID" value="MCR2802704.1"/>
    <property type="molecule type" value="Genomic_DNA"/>
</dbReference>
<dbReference type="RefSeq" id="WP_257442351.1">
    <property type="nucleotide sequence ID" value="NZ_JANIPJ010000001.1"/>
</dbReference>
<dbReference type="InterPro" id="IPR016187">
    <property type="entry name" value="CTDL_fold"/>
</dbReference>
<feature type="domain" description="Sulfatase-modifying factor enzyme-like" evidence="1">
    <location>
        <begin position="1"/>
        <end position="279"/>
    </location>
</feature>
<evidence type="ECO:0000313" key="2">
    <source>
        <dbReference type="EMBL" id="MCR2802704.1"/>
    </source>
</evidence>
<name>A0A9X2MLB5_9BACL</name>
<dbReference type="InterPro" id="IPR005532">
    <property type="entry name" value="SUMF_dom"/>
</dbReference>
<organism evidence="2 3">
    <name type="scientific">Paenibacillus soyae</name>
    <dbReference type="NCBI Taxonomy" id="2969249"/>
    <lineage>
        <taxon>Bacteria</taxon>
        <taxon>Bacillati</taxon>
        <taxon>Bacillota</taxon>
        <taxon>Bacilli</taxon>
        <taxon>Bacillales</taxon>
        <taxon>Paenibacillaceae</taxon>
        <taxon>Paenibacillus</taxon>
    </lineage>
</organism>
<dbReference type="Pfam" id="PF03781">
    <property type="entry name" value="FGE-sulfatase"/>
    <property type="match status" value="1"/>
</dbReference>
<evidence type="ECO:0000259" key="1">
    <source>
        <dbReference type="Pfam" id="PF03781"/>
    </source>
</evidence>